<organism evidence="1">
    <name type="scientific">Fagus sylvatica</name>
    <name type="common">Beechnut</name>
    <dbReference type="NCBI Taxonomy" id="28930"/>
    <lineage>
        <taxon>Eukaryota</taxon>
        <taxon>Viridiplantae</taxon>
        <taxon>Streptophyta</taxon>
        <taxon>Embryophyta</taxon>
        <taxon>Tracheophyta</taxon>
        <taxon>Spermatophyta</taxon>
        <taxon>Magnoliopsida</taxon>
        <taxon>eudicotyledons</taxon>
        <taxon>Gunneridae</taxon>
        <taxon>Pentapetalae</taxon>
        <taxon>rosids</taxon>
        <taxon>fabids</taxon>
        <taxon>Fagales</taxon>
        <taxon>Fagaceae</taxon>
        <taxon>Fagus</taxon>
    </lineage>
</organism>
<evidence type="ECO:0000313" key="1">
    <source>
        <dbReference type="EMBL" id="SPC80912.1"/>
    </source>
</evidence>
<sequence length="242" mass="27148">MKWSKLCKVKEEGGIGFRDLHAFNLALLAQQVWRLTQNSESLLYRVYKAKYFPSCSFLNAKIGSNPSFIWRSFLGARDLVKEGSKWKTVHELIDVNSNRWNEALVNSVFEESSAAMIKSIALPFPGLQGKLIWSASPSFSVESAYSIALHLTPTGLSSTCESSSAATKKLWRKIWKLRCLSKEDGEIWAAAVWAIWFARNKLLHDGIQLPLNQILDMGQSLVQDYKASNSQKLRTSPTGSST</sequence>
<gene>
    <name evidence="1" type="ORF">FSB_LOCUS8794</name>
</gene>
<name>A0A2N9F1D0_FAGSY</name>
<reference evidence="1" key="1">
    <citation type="submission" date="2018-02" db="EMBL/GenBank/DDBJ databases">
        <authorList>
            <person name="Cohen D.B."/>
            <person name="Kent A.D."/>
        </authorList>
    </citation>
    <scope>NUCLEOTIDE SEQUENCE</scope>
</reference>
<dbReference type="EMBL" id="OIVN01000480">
    <property type="protein sequence ID" value="SPC80912.1"/>
    <property type="molecule type" value="Genomic_DNA"/>
</dbReference>
<accession>A0A2N9F1D0</accession>
<evidence type="ECO:0008006" key="2">
    <source>
        <dbReference type="Google" id="ProtNLM"/>
    </source>
</evidence>
<protein>
    <recommendedName>
        <fullName evidence="2">Reverse transcriptase zinc-binding domain-containing protein</fullName>
    </recommendedName>
</protein>
<proteinExistence type="predicted"/>
<dbReference type="AlphaFoldDB" id="A0A2N9F1D0"/>